<comment type="caution">
    <text evidence="9">The sequence shown here is derived from an EMBL/GenBank/DDBJ whole genome shotgun (WGS) entry which is preliminary data.</text>
</comment>
<dbReference type="CDD" id="cd02440">
    <property type="entry name" value="AdoMet_MTases"/>
    <property type="match status" value="1"/>
</dbReference>
<keyword evidence="6 8" id="KW-0949">S-adenosyl-L-methionine</keyword>
<evidence type="ECO:0000256" key="7">
    <source>
        <dbReference type="ARBA" id="ARBA00023242"/>
    </source>
</evidence>
<evidence type="ECO:0000313" key="11">
    <source>
        <dbReference type="Proteomes" id="UP001642409"/>
    </source>
</evidence>
<dbReference type="Proteomes" id="UP001642409">
    <property type="component" value="Unassembled WGS sequence"/>
</dbReference>
<dbReference type="GO" id="GO:0006364">
    <property type="term" value="P:rRNA processing"/>
    <property type="evidence" value="ECO:0007669"/>
    <property type="project" value="UniProtKB-UniRule"/>
</dbReference>
<accession>A0AA86NBR8</accession>
<evidence type="ECO:0000256" key="2">
    <source>
        <dbReference type="ARBA" id="ARBA00006301"/>
    </source>
</evidence>
<dbReference type="EMBL" id="CATOUU010000100">
    <property type="protein sequence ID" value="CAI9916371.1"/>
    <property type="molecule type" value="Genomic_DNA"/>
</dbReference>
<evidence type="ECO:0000313" key="9">
    <source>
        <dbReference type="EMBL" id="CAI9916371.1"/>
    </source>
</evidence>
<evidence type="ECO:0000256" key="8">
    <source>
        <dbReference type="RuleBase" id="RU365074"/>
    </source>
</evidence>
<comment type="subcellular location">
    <subcellularLocation>
        <location evidence="1 8">Nucleus</location>
        <location evidence="1 8">Nucleolus</location>
    </subcellularLocation>
</comment>
<keyword evidence="3 8" id="KW-0698">rRNA processing</keyword>
<dbReference type="GO" id="GO:0032259">
    <property type="term" value="P:methylation"/>
    <property type="evidence" value="ECO:0007669"/>
    <property type="project" value="UniProtKB-KW"/>
</dbReference>
<dbReference type="GO" id="GO:0008168">
    <property type="term" value="F:methyltransferase activity"/>
    <property type="evidence" value="ECO:0007669"/>
    <property type="project" value="UniProtKB-KW"/>
</dbReference>
<evidence type="ECO:0000256" key="6">
    <source>
        <dbReference type="ARBA" id="ARBA00022691"/>
    </source>
</evidence>
<dbReference type="InterPro" id="IPR007823">
    <property type="entry name" value="RRP8"/>
</dbReference>
<organism evidence="9">
    <name type="scientific">Hexamita inflata</name>
    <dbReference type="NCBI Taxonomy" id="28002"/>
    <lineage>
        <taxon>Eukaryota</taxon>
        <taxon>Metamonada</taxon>
        <taxon>Diplomonadida</taxon>
        <taxon>Hexamitidae</taxon>
        <taxon>Hexamitinae</taxon>
        <taxon>Hexamita</taxon>
    </lineage>
</organism>
<evidence type="ECO:0000256" key="4">
    <source>
        <dbReference type="ARBA" id="ARBA00022603"/>
    </source>
</evidence>
<evidence type="ECO:0000256" key="5">
    <source>
        <dbReference type="ARBA" id="ARBA00022679"/>
    </source>
</evidence>
<dbReference type="SUPFAM" id="SSF53335">
    <property type="entry name" value="S-adenosyl-L-methionine-dependent methyltransferases"/>
    <property type="match status" value="1"/>
</dbReference>
<dbReference type="Gene3D" id="3.40.50.150">
    <property type="entry name" value="Vaccinia Virus protein VP39"/>
    <property type="match status" value="1"/>
</dbReference>
<keyword evidence="5 8" id="KW-0808">Transferase</keyword>
<comment type="similarity">
    <text evidence="2 8">Belongs to the methyltransferase superfamily. RRP8 family.</text>
</comment>
<dbReference type="PANTHER" id="PTHR12787:SF0">
    <property type="entry name" value="RIBOSOMAL RNA-PROCESSING PROTEIN 8"/>
    <property type="match status" value="1"/>
</dbReference>
<dbReference type="InterPro" id="IPR042036">
    <property type="entry name" value="RRP8_N"/>
</dbReference>
<gene>
    <name evidence="9" type="ORF">HINF_LOCUS4016</name>
    <name evidence="10" type="ORF">HINF_LOCUS78584</name>
</gene>
<dbReference type="AlphaFoldDB" id="A0AA86NBR8"/>
<evidence type="ECO:0000256" key="1">
    <source>
        <dbReference type="ARBA" id="ARBA00004604"/>
    </source>
</evidence>
<dbReference type="Pfam" id="PF05148">
    <property type="entry name" value="Methyltransf_8"/>
    <property type="match status" value="1"/>
</dbReference>
<keyword evidence="4 8" id="KW-0489">Methyltransferase</keyword>
<dbReference type="Gene3D" id="1.10.10.2150">
    <property type="entry name" value="Ribosomal RNA-processing protein 8, N-terminal domain"/>
    <property type="match status" value="1"/>
</dbReference>
<reference evidence="10 11" key="2">
    <citation type="submission" date="2024-07" db="EMBL/GenBank/DDBJ databases">
        <authorList>
            <person name="Akdeniz Z."/>
        </authorList>
    </citation>
    <scope>NUCLEOTIDE SEQUENCE [LARGE SCALE GENOMIC DNA]</scope>
</reference>
<dbReference type="PANTHER" id="PTHR12787">
    <property type="entry name" value="RIBOSOMAL RNA-PROCESSING PROTEIN 8"/>
    <property type="match status" value="1"/>
</dbReference>
<protein>
    <recommendedName>
        <fullName evidence="8">Ribosomal RNA-processing protein 8</fullName>
        <ecNumber evidence="8">2.1.1.-</ecNumber>
    </recommendedName>
</protein>
<evidence type="ECO:0000313" key="10">
    <source>
        <dbReference type="EMBL" id="CAL6115343.1"/>
    </source>
</evidence>
<dbReference type="EC" id="2.1.1.-" evidence="8"/>
<dbReference type="GO" id="GO:0005730">
    <property type="term" value="C:nucleolus"/>
    <property type="evidence" value="ECO:0007669"/>
    <property type="project" value="UniProtKB-SubCell"/>
</dbReference>
<dbReference type="InterPro" id="IPR029063">
    <property type="entry name" value="SAM-dependent_MTases_sf"/>
</dbReference>
<keyword evidence="7 8" id="KW-0539">Nucleus</keyword>
<comment type="function">
    <text evidence="8">Probable methyltransferase required to silence rDNA.</text>
</comment>
<sequence>MTMNNEQESNLKMHTESAKQEIMNYYNDQFKTSRASATENTLKTYADKKLTKATLVKWIQEQIMPQQKQQNTKIQKCKSEGKETHTDSDQFRLMNQQIYTSDTSASFKKFCSKPELFVQYHQEYAQKIQNWKKKPFDVVCDLIVKHPSLQRLADVGCGDAQIARKFGNQFEVVSFDMGSNENNKDFVTICNMTSLPVMYVEYFDVALYCLSIMGTNQRDILNQARKVIRKGGQLWILEVSSRLKNKKVYIRGVESFGFKLLEFKEIGGYFFASIFEKEKFGKFEGVDKILEPSICK</sequence>
<proteinExistence type="inferred from homology"/>
<reference evidence="9" key="1">
    <citation type="submission" date="2023-06" db="EMBL/GenBank/DDBJ databases">
        <authorList>
            <person name="Kurt Z."/>
        </authorList>
    </citation>
    <scope>NUCLEOTIDE SEQUENCE</scope>
</reference>
<name>A0AA86NBR8_9EUKA</name>
<keyword evidence="11" id="KW-1185">Reference proteome</keyword>
<dbReference type="EMBL" id="CAXDID020000873">
    <property type="protein sequence ID" value="CAL6115343.1"/>
    <property type="molecule type" value="Genomic_DNA"/>
</dbReference>
<evidence type="ECO:0000256" key="3">
    <source>
        <dbReference type="ARBA" id="ARBA00022552"/>
    </source>
</evidence>